<evidence type="ECO:0000313" key="9">
    <source>
        <dbReference type="Proteomes" id="UP000823388"/>
    </source>
</evidence>
<keyword evidence="3" id="KW-0238">DNA-binding</keyword>
<organism evidence="8 9">
    <name type="scientific">Panicum virgatum</name>
    <name type="common">Blackwell switchgrass</name>
    <dbReference type="NCBI Taxonomy" id="38727"/>
    <lineage>
        <taxon>Eukaryota</taxon>
        <taxon>Viridiplantae</taxon>
        <taxon>Streptophyta</taxon>
        <taxon>Embryophyta</taxon>
        <taxon>Tracheophyta</taxon>
        <taxon>Spermatophyta</taxon>
        <taxon>Magnoliopsida</taxon>
        <taxon>Liliopsida</taxon>
        <taxon>Poales</taxon>
        <taxon>Poaceae</taxon>
        <taxon>PACMAD clade</taxon>
        <taxon>Panicoideae</taxon>
        <taxon>Panicodae</taxon>
        <taxon>Paniceae</taxon>
        <taxon>Panicinae</taxon>
        <taxon>Panicum</taxon>
        <taxon>Panicum sect. Hiantes</taxon>
    </lineage>
</organism>
<keyword evidence="9" id="KW-1185">Reference proteome</keyword>
<dbReference type="CDD" id="cd10017">
    <property type="entry name" value="B3_DNA"/>
    <property type="match status" value="2"/>
</dbReference>
<evidence type="ECO:0000256" key="6">
    <source>
        <dbReference type="SAM" id="MobiDB-lite"/>
    </source>
</evidence>
<feature type="region of interest" description="Disordered" evidence="6">
    <location>
        <begin position="133"/>
        <end position="212"/>
    </location>
</feature>
<dbReference type="GO" id="GO:0005634">
    <property type="term" value="C:nucleus"/>
    <property type="evidence" value="ECO:0007669"/>
    <property type="project" value="UniProtKB-SubCell"/>
</dbReference>
<protein>
    <recommendedName>
        <fullName evidence="7">TF-B3 domain-containing protein</fullName>
    </recommendedName>
</protein>
<feature type="compositionally biased region" description="Basic and acidic residues" evidence="6">
    <location>
        <begin position="133"/>
        <end position="159"/>
    </location>
</feature>
<dbReference type="PROSITE" id="PS50863">
    <property type="entry name" value="B3"/>
    <property type="match status" value="2"/>
</dbReference>
<gene>
    <name evidence="8" type="ORF">PVAP13_3NG309300</name>
</gene>
<dbReference type="OrthoDB" id="590488at2759"/>
<dbReference type="InterPro" id="IPR003340">
    <property type="entry name" value="B3_DNA-bd"/>
</dbReference>
<dbReference type="Proteomes" id="UP000823388">
    <property type="component" value="Chromosome 3N"/>
</dbReference>
<comment type="caution">
    <text evidence="8">The sequence shown here is derived from an EMBL/GenBank/DDBJ whole genome shotgun (WGS) entry which is preliminary data.</text>
</comment>
<dbReference type="GO" id="GO:0003677">
    <property type="term" value="F:DNA binding"/>
    <property type="evidence" value="ECO:0007669"/>
    <property type="project" value="UniProtKB-KW"/>
</dbReference>
<evidence type="ECO:0000256" key="5">
    <source>
        <dbReference type="ARBA" id="ARBA00023242"/>
    </source>
</evidence>
<dbReference type="EMBL" id="CM029042">
    <property type="protein sequence ID" value="KAG2621843.1"/>
    <property type="molecule type" value="Genomic_DNA"/>
</dbReference>
<feature type="domain" description="TF-B3" evidence="7">
    <location>
        <begin position="250"/>
        <end position="346"/>
    </location>
</feature>
<keyword evidence="4" id="KW-0804">Transcription</keyword>
<evidence type="ECO:0000259" key="7">
    <source>
        <dbReference type="PROSITE" id="PS50863"/>
    </source>
</evidence>
<reference evidence="8" key="1">
    <citation type="submission" date="2020-05" db="EMBL/GenBank/DDBJ databases">
        <title>WGS assembly of Panicum virgatum.</title>
        <authorList>
            <person name="Lovell J.T."/>
            <person name="Jenkins J."/>
            <person name="Shu S."/>
            <person name="Juenger T.E."/>
            <person name="Schmutz J."/>
        </authorList>
    </citation>
    <scope>NUCLEOTIDE SEQUENCE</scope>
    <source>
        <strain evidence="8">AP13</strain>
    </source>
</reference>
<evidence type="ECO:0000256" key="2">
    <source>
        <dbReference type="ARBA" id="ARBA00023015"/>
    </source>
</evidence>
<evidence type="ECO:0000256" key="4">
    <source>
        <dbReference type="ARBA" id="ARBA00023163"/>
    </source>
</evidence>
<evidence type="ECO:0000256" key="3">
    <source>
        <dbReference type="ARBA" id="ARBA00023125"/>
    </source>
</evidence>
<dbReference type="SMART" id="SM01019">
    <property type="entry name" value="B3"/>
    <property type="match status" value="2"/>
</dbReference>
<dbReference type="InterPro" id="IPR044837">
    <property type="entry name" value="REM16-like"/>
</dbReference>
<dbReference type="SUPFAM" id="SSF101936">
    <property type="entry name" value="DNA-binding pseudobarrel domain"/>
    <property type="match status" value="2"/>
</dbReference>
<dbReference type="PANTHER" id="PTHR31391">
    <property type="entry name" value="B3 DOMAIN-CONTAINING PROTEIN OS11G0197600-RELATED"/>
    <property type="match status" value="1"/>
</dbReference>
<proteinExistence type="predicted"/>
<dbReference type="Gene3D" id="2.40.330.10">
    <property type="entry name" value="DNA-binding pseudobarrel domain"/>
    <property type="match status" value="2"/>
</dbReference>
<keyword evidence="5" id="KW-0539">Nucleus</keyword>
<evidence type="ECO:0000313" key="8">
    <source>
        <dbReference type="EMBL" id="KAG2621843.1"/>
    </source>
</evidence>
<comment type="subcellular location">
    <subcellularLocation>
        <location evidence="1">Nucleus</location>
    </subcellularLocation>
</comment>
<evidence type="ECO:0000256" key="1">
    <source>
        <dbReference type="ARBA" id="ARBA00004123"/>
    </source>
</evidence>
<name>A0A8T0UM07_PANVG</name>
<dbReference type="AlphaFoldDB" id="A0A8T0UM07"/>
<sequence length="356" mass="40773">MMVEKECESCRKWQEHYYWEHLDVTKIRFFKLMTGDFAQGISIPEKFAKNFDGTRSIDLKAPSGETWNIGVDKHVDELCLVSRWEDFVKAHRLRENDLLVFTCSGNSSSDVLIFEASGYEKVSSLFGNSTGPDMRKHFDDMADRGKPGKQAEHYARTDSEDTTTTPSHLAGFPHHASTSKKPGSRKPRQILESPKSSSVKHDAIGEEESGEEHTNSNYYYYSRIANRLSDEEKEKIISLASIRPDNPAFVTVLQKSHVRRKSNFLVFPSRFVADHLASRLHEITLVRPNRKDKWCVKYSYALGAQGIRNYTFSMFVQENRLCEGDICAFELMKGARRVTMTVHAIRKVDGRFVRLG</sequence>
<dbReference type="InterPro" id="IPR015300">
    <property type="entry name" value="DNA-bd_pseudobarrel_sf"/>
</dbReference>
<feature type="domain" description="TF-B3" evidence="7">
    <location>
        <begin position="26"/>
        <end position="117"/>
    </location>
</feature>
<dbReference type="PANTHER" id="PTHR31391:SF70">
    <property type="entry name" value="B3 DOMAIN-CONTAINING PROTEIN OS03G0622200"/>
    <property type="match status" value="1"/>
</dbReference>
<keyword evidence="2" id="KW-0805">Transcription regulation</keyword>
<dbReference type="Pfam" id="PF02362">
    <property type="entry name" value="B3"/>
    <property type="match status" value="2"/>
</dbReference>
<accession>A0A8T0UM07</accession>